<dbReference type="Gene3D" id="3.40.50.300">
    <property type="entry name" value="P-loop containing nucleotide triphosphate hydrolases"/>
    <property type="match status" value="1"/>
</dbReference>
<feature type="coiled-coil region" evidence="1">
    <location>
        <begin position="163"/>
        <end position="197"/>
    </location>
</feature>
<dbReference type="InterPro" id="IPR045063">
    <property type="entry name" value="Dynamin_N"/>
</dbReference>
<dbReference type="InterPro" id="IPR030381">
    <property type="entry name" value="G_DYNAMIN_dom"/>
</dbReference>
<dbReference type="GO" id="GO:0031966">
    <property type="term" value="C:mitochondrial membrane"/>
    <property type="evidence" value="ECO:0007669"/>
    <property type="project" value="TreeGrafter"/>
</dbReference>
<reference evidence="3 4" key="1">
    <citation type="submission" date="2023-01" db="EMBL/GenBank/DDBJ databases">
        <authorList>
            <person name="Whitehead M."/>
        </authorList>
    </citation>
    <scope>NUCLEOTIDE SEQUENCE [LARGE SCALE GENOMIC DNA]</scope>
</reference>
<evidence type="ECO:0000313" key="4">
    <source>
        <dbReference type="Proteomes" id="UP001160148"/>
    </source>
</evidence>
<dbReference type="AlphaFoldDB" id="A0AAV0X238"/>
<dbReference type="Pfam" id="PF00350">
    <property type="entry name" value="Dynamin_N"/>
    <property type="match status" value="1"/>
</dbReference>
<accession>A0AAV0X238</accession>
<dbReference type="GO" id="GO:0008017">
    <property type="term" value="F:microtubule binding"/>
    <property type="evidence" value="ECO:0007669"/>
    <property type="project" value="TreeGrafter"/>
</dbReference>
<proteinExistence type="predicted"/>
<dbReference type="PRINTS" id="PR00195">
    <property type="entry name" value="DYNAMIN"/>
</dbReference>
<keyword evidence="4" id="KW-1185">Reference proteome</keyword>
<evidence type="ECO:0000313" key="3">
    <source>
        <dbReference type="EMBL" id="CAI6362228.1"/>
    </source>
</evidence>
<dbReference type="GO" id="GO:0016559">
    <property type="term" value="P:peroxisome fission"/>
    <property type="evidence" value="ECO:0007669"/>
    <property type="project" value="TreeGrafter"/>
</dbReference>
<dbReference type="InterPro" id="IPR027417">
    <property type="entry name" value="P-loop_NTPase"/>
</dbReference>
<dbReference type="InterPro" id="IPR001401">
    <property type="entry name" value="Dynamin_GTPase"/>
</dbReference>
<dbReference type="SMART" id="SM00053">
    <property type="entry name" value="DYNc"/>
    <property type="match status" value="1"/>
</dbReference>
<dbReference type="GO" id="GO:0003924">
    <property type="term" value="F:GTPase activity"/>
    <property type="evidence" value="ECO:0007669"/>
    <property type="project" value="InterPro"/>
</dbReference>
<dbReference type="GO" id="GO:0005874">
    <property type="term" value="C:microtubule"/>
    <property type="evidence" value="ECO:0007669"/>
    <property type="project" value="TreeGrafter"/>
</dbReference>
<dbReference type="GO" id="GO:0005525">
    <property type="term" value="F:GTP binding"/>
    <property type="evidence" value="ECO:0007669"/>
    <property type="project" value="InterPro"/>
</dbReference>
<keyword evidence="1" id="KW-0175">Coiled coil</keyword>
<sequence>MEILACRRPVLVSILKNRKFIKRCHTYSHNQQRSMSHIMQRRMDRNPLFKINNPQLSRHFAIMRVLSSVLKLRYLVIGSAVGGGVSVSKKYQEWTDSLPDLSWLDIYFPNNNIANTIQTSLKSILDTVQDIDFAKIVEDMSPIITKAATPNSKDYKQKLEISQQEIIEIQLRYQKELEKLEKENKELRKILLLAKNHKMNMRKVKKSLIDMYSELLDELNDYDSNYQTQDHLPRVIVIGDSKFWKKLRFLEMIAQARIFPRGAGEMMTRAPVKVTLSEGPYHVAQFKDSAREFDLTKESELAELRKEVEARMKNTVSRGNSVSNEVISMTVRGPGLQRMVLVDLPGIISSVTQGMAPDTRECIRQMSTAYMSNPNAIILCIQDGSVDAERSNVTDLVSQIDPHGRRTILVLTKVDLAEKNMANAERVNKILSGSLFPMKALGYFAVITGKGNQNDSIDSIKDMKRIF</sequence>
<organism evidence="3 4">
    <name type="scientific">Macrosiphum euphorbiae</name>
    <name type="common">potato aphid</name>
    <dbReference type="NCBI Taxonomy" id="13131"/>
    <lineage>
        <taxon>Eukaryota</taxon>
        <taxon>Metazoa</taxon>
        <taxon>Ecdysozoa</taxon>
        <taxon>Arthropoda</taxon>
        <taxon>Hexapoda</taxon>
        <taxon>Insecta</taxon>
        <taxon>Pterygota</taxon>
        <taxon>Neoptera</taxon>
        <taxon>Paraneoptera</taxon>
        <taxon>Hemiptera</taxon>
        <taxon>Sternorrhyncha</taxon>
        <taxon>Aphidomorpha</taxon>
        <taxon>Aphidoidea</taxon>
        <taxon>Aphididae</taxon>
        <taxon>Macrosiphini</taxon>
        <taxon>Macrosiphum</taxon>
    </lineage>
</organism>
<dbReference type="GO" id="GO:0048312">
    <property type="term" value="P:intracellular distribution of mitochondria"/>
    <property type="evidence" value="ECO:0007669"/>
    <property type="project" value="TreeGrafter"/>
</dbReference>
<name>A0AAV0X238_9HEMI</name>
<dbReference type="GO" id="GO:0008053">
    <property type="term" value="P:mitochondrial fusion"/>
    <property type="evidence" value="ECO:0007669"/>
    <property type="project" value="TreeGrafter"/>
</dbReference>
<dbReference type="EMBL" id="CARXXK010000003">
    <property type="protein sequence ID" value="CAI6362228.1"/>
    <property type="molecule type" value="Genomic_DNA"/>
</dbReference>
<gene>
    <name evidence="3" type="ORF">MEUPH1_LOCUS17322</name>
</gene>
<dbReference type="CDD" id="cd08771">
    <property type="entry name" value="DLP_1"/>
    <property type="match status" value="1"/>
</dbReference>
<dbReference type="PANTHER" id="PTHR11566">
    <property type="entry name" value="DYNAMIN"/>
    <property type="match status" value="1"/>
</dbReference>
<dbReference type="SUPFAM" id="SSF52540">
    <property type="entry name" value="P-loop containing nucleoside triphosphate hydrolases"/>
    <property type="match status" value="1"/>
</dbReference>
<evidence type="ECO:0000259" key="2">
    <source>
        <dbReference type="PROSITE" id="PS51718"/>
    </source>
</evidence>
<dbReference type="PROSITE" id="PS51718">
    <property type="entry name" value="G_DYNAMIN_2"/>
    <property type="match status" value="1"/>
</dbReference>
<dbReference type="GO" id="GO:0005758">
    <property type="term" value="C:mitochondrial intermembrane space"/>
    <property type="evidence" value="ECO:0007669"/>
    <property type="project" value="TreeGrafter"/>
</dbReference>
<protein>
    <recommendedName>
        <fullName evidence="2">Dynamin-type G domain-containing protein</fullName>
    </recommendedName>
</protein>
<evidence type="ECO:0000256" key="1">
    <source>
        <dbReference type="SAM" id="Coils"/>
    </source>
</evidence>
<dbReference type="InterPro" id="IPR022812">
    <property type="entry name" value="Dynamin"/>
</dbReference>
<dbReference type="Proteomes" id="UP001160148">
    <property type="component" value="Unassembled WGS sequence"/>
</dbReference>
<feature type="domain" description="Dynamin-type G" evidence="2">
    <location>
        <begin position="229"/>
        <end position="467"/>
    </location>
</feature>
<dbReference type="PANTHER" id="PTHR11566:SF67">
    <property type="entry name" value="DYNAMIN-LIKE 120 KDA PROTEIN, MITOCHONDRIAL"/>
    <property type="match status" value="1"/>
</dbReference>
<dbReference type="GO" id="GO:0006897">
    <property type="term" value="P:endocytosis"/>
    <property type="evidence" value="ECO:0007669"/>
    <property type="project" value="TreeGrafter"/>
</dbReference>
<dbReference type="GO" id="GO:0000266">
    <property type="term" value="P:mitochondrial fission"/>
    <property type="evidence" value="ECO:0007669"/>
    <property type="project" value="TreeGrafter"/>
</dbReference>
<comment type="caution">
    <text evidence="3">The sequence shown here is derived from an EMBL/GenBank/DDBJ whole genome shotgun (WGS) entry which is preliminary data.</text>
</comment>